<dbReference type="EMBL" id="VDCQ01000060">
    <property type="protein sequence ID" value="TNJ62389.1"/>
    <property type="molecule type" value="Genomic_DNA"/>
</dbReference>
<feature type="region of interest" description="Disordered" evidence="1">
    <location>
        <begin position="122"/>
        <end position="235"/>
    </location>
</feature>
<feature type="region of interest" description="Disordered" evidence="1">
    <location>
        <begin position="288"/>
        <end position="310"/>
    </location>
</feature>
<feature type="compositionally biased region" description="Polar residues" evidence="1">
    <location>
        <begin position="927"/>
        <end position="939"/>
    </location>
</feature>
<sequence length="2051" mass="224721">MAPPKPYKSRILGGPSKTAGVQADVRVADKGMAGNDPDRFASGIMSKYGFTRGNYLGRLSLVFKQQRELVRQIMRGAKSSDVMTAQWLIRLQQLQQAMPATPRERMVVSETTRLVERIIVEKETAQTGNGQSADKSALIPDSKPTGHASEERSDAPNTGRSGRSGDEKTDRSERSRDKQAKTTKTRNSRKSSDPDGTTPASPDGKSKRKRKANQEAVNKDTKAADPATEIAPPIRAEVPGGKGVVIIRAKPFADGSMFTQLEAAGPKHGLGMRTGLGVKSAMVHLAGRRQTDGNPGSRRARNEQPGRLGAKSVYLHPFETIYRSTRTNTYAESVIDKYARASDPASRNTLTRNDSVQLRGTPRLDRNSLQAKQANREHNEGYSAETVRPMDRDSGHPAVESLFPSNRAADSIRLPYKLPAQAKIGAAPVERKHTSLKPFPLSGNNSAVAAVDGHSPGHTVQRLLRKPIGGRSINPAIDRDFSSSLGNMHVFRRPLQGNGHSIPGARAIRHAIVFARPETVDPYIMINRFAFRRSPLHGNQAVRPNTHGPFIARKSERLNSQAWSFGRPGSSDQVVGAGPARRGVQTFDHFYGVSAGSRVRPVGGQLTLLMHRHDKKGKETVHRRTMHPSHVSYDANGRQPVFSKGVLSNSTQSSIPRFLSMRIDTAFRPMASTLRSRLDTPAVRAFDDLLTDISTDNRLFAAMLSSAGHTNALSRQSGNQSSDAIIRRKQRFEKEEDDKPFRTVHRFGNERERGTASMPGRVPTGRRLTGRTIIPSAESDDSGMANTASPFAIGRGSTAGFIRAPSMETIVARARRAVTANERETSILPSSMALRREVGIRRNLLDPTAMPEKNAWQMSLFSRDLRIHRERGGSLRSIGDKPPTVRNRHIRNDDVSSDFVEDGAIQANRSQPRQNERGKRSAVFRSTIHSSTQSPIGFSSGQYTAIRQFPYGIGASEFTPPTSRQLRRMMSAAAYPTIKRNSRHPEPRHRFDRLAGTQSEDAVYSPRASAAASLVSRLVLRRSSADHAESDAPSRIGFSFGQSTAIRQFPYGTGVSEFAPPTSRQLRRMISNAAYPTIKRISRHPEPRHRFDRLAGTQSEDAVYSPRASAAASLVSRLVLRQSSADHAESDGGISYGPRSPVRGKPYTEETFQKYATSRMGHDSGIGPRSGPYEEDKKAFVFGIKLRPAMTSISGGISADHADNAEDFPSARRPIRLKRTAAPGTPMGHIRDPLSVESFGRRFPLRIQAARPRHVNSSGSSPEPTSVIRMFVQRSDRGEPGQARMLRMPSKSGIIPSAMPVGSISRPQADRMRLIYGNYDGTYGLADLRNTLRKYALDAGSGVGSTRAFTQAVPNRLAVGRSISAASAIDRLNVRLNPAKPQTIRTIEDRFMPMSSADKASDRTGSGPSYPATIGLMLKRLLRGRQDPEAGPFGMERGAQSDKSGTVRMRPLYGSGVADGARSYSGLQSVRQNGVIHRRNGYGASAASSYGQNAKMFRAAADISGATDRSRNGFPSTESGAVRHRPALFSSASDRRRSSVRASLSFLLKRHAEIETDVSESWPELSTGTIRRQSGELNVLTNRMPTSAWIPAVDDPNAEFAISRSDVSNILSHSRKQTSSRRDGPDAFVNRLSAYGDSGSGNAVERMIPIRRRYVPTANGSDLSAGKDGLTPFVVGADSHRRPSRGAQQDLERWTRPGSDRTLLRYRSHFTDRTDRIHTAVSFQSGIAREHASAARSSGEIRRTAPLKRNETARAAPVSSARSVGMTGEKLVFPYRSREAAADGMERIQRRWSGSNANVRTSIVRNVNRFTSSPGIIRSAAPIVSLYTLDRAAGENGGGFAIVQRAPGPISGTANSAVRTIRDGYQAWYNYYFAKTGTARMESPEKRPPDRIRPSAAAELRLVRTAMNPGAAAAGTLRMNKSGGRSPVRSERRGIPQQQTAISAASENVLRMRQSDTRHTDPMFQLEHKLKAAVPGALGSDPADLDYRRQMKPAAPPEQAPAAEPVPPQVDMAELQEMVKKLPQFDIKKIVDRVYREIERKIRFDRQTRGL</sequence>
<feature type="region of interest" description="Disordered" evidence="1">
    <location>
        <begin position="873"/>
        <end position="939"/>
    </location>
</feature>
<dbReference type="OrthoDB" id="2480932at2"/>
<accession>A0A5C4T2L9</accession>
<feature type="compositionally biased region" description="Polar residues" evidence="1">
    <location>
        <begin position="125"/>
        <end position="134"/>
    </location>
</feature>
<reference evidence="2 3" key="1">
    <citation type="submission" date="2019-05" db="EMBL/GenBank/DDBJ databases">
        <title>We sequenced the genome of Paenibacillus hemerocallicola KCTC 33185 for further insight into its adaptation and study the phylogeny of Paenibacillus.</title>
        <authorList>
            <person name="Narsing Rao M.P."/>
        </authorList>
    </citation>
    <scope>NUCLEOTIDE SEQUENCE [LARGE SCALE GENOMIC DNA]</scope>
    <source>
        <strain evidence="2 3">KCTC 33185</strain>
    </source>
</reference>
<feature type="region of interest" description="Disordered" evidence="1">
    <location>
        <begin position="1427"/>
        <end position="1448"/>
    </location>
</feature>
<keyword evidence="3" id="KW-1185">Reference proteome</keyword>
<proteinExistence type="predicted"/>
<feature type="region of interest" description="Disordered" evidence="1">
    <location>
        <begin position="341"/>
        <end position="395"/>
    </location>
</feature>
<name>A0A5C4T2L9_9BACL</name>
<dbReference type="RefSeq" id="WP_139606132.1">
    <property type="nucleotide sequence ID" value="NZ_VDCQ01000060.1"/>
</dbReference>
<evidence type="ECO:0000313" key="2">
    <source>
        <dbReference type="EMBL" id="TNJ62389.1"/>
    </source>
</evidence>
<feature type="compositionally biased region" description="Polar residues" evidence="1">
    <location>
        <begin position="345"/>
        <end position="358"/>
    </location>
</feature>
<protein>
    <submittedName>
        <fullName evidence="2">Uncharacterized protein</fullName>
    </submittedName>
</protein>
<organism evidence="2 3">
    <name type="scientific">Paenibacillus hemerocallicola</name>
    <dbReference type="NCBI Taxonomy" id="1172614"/>
    <lineage>
        <taxon>Bacteria</taxon>
        <taxon>Bacillati</taxon>
        <taxon>Bacillota</taxon>
        <taxon>Bacilli</taxon>
        <taxon>Bacillales</taxon>
        <taxon>Paenibacillaceae</taxon>
        <taxon>Paenibacillus</taxon>
    </lineage>
</organism>
<dbReference type="Proteomes" id="UP000307943">
    <property type="component" value="Unassembled WGS sequence"/>
</dbReference>
<evidence type="ECO:0000256" key="1">
    <source>
        <dbReference type="SAM" id="MobiDB-lite"/>
    </source>
</evidence>
<feature type="region of interest" description="Disordered" evidence="1">
    <location>
        <begin position="1126"/>
        <end position="1146"/>
    </location>
</feature>
<comment type="caution">
    <text evidence="2">The sequence shown here is derived from an EMBL/GenBank/DDBJ whole genome shotgun (WGS) entry which is preliminary data.</text>
</comment>
<feature type="region of interest" description="Disordered" evidence="1">
    <location>
        <begin position="1916"/>
        <end position="1939"/>
    </location>
</feature>
<evidence type="ECO:0000313" key="3">
    <source>
        <dbReference type="Proteomes" id="UP000307943"/>
    </source>
</evidence>
<feature type="compositionally biased region" description="Basic and acidic residues" evidence="1">
    <location>
        <begin position="163"/>
        <end position="180"/>
    </location>
</feature>
<gene>
    <name evidence="2" type="ORF">FE784_30935</name>
</gene>